<evidence type="ECO:0000313" key="4">
    <source>
        <dbReference type="Proteomes" id="UP000654993"/>
    </source>
</evidence>
<feature type="compositionally biased region" description="Acidic residues" evidence="1">
    <location>
        <begin position="261"/>
        <end position="272"/>
    </location>
</feature>
<feature type="region of interest" description="Disordered" evidence="1">
    <location>
        <begin position="129"/>
        <end position="152"/>
    </location>
</feature>
<accession>A0A916VGM8</accession>
<dbReference type="AlphaFoldDB" id="A0A916VGM8"/>
<dbReference type="InterPro" id="IPR015050">
    <property type="entry name" value="BofC_C"/>
</dbReference>
<reference evidence="3" key="2">
    <citation type="journal article" date="2021" name="Data Brief">
        <title>Draft genome sequence data of the facultative, thermophilic, xylanolytic bacterium Paenibacillus sp. strain DA-C8.</title>
        <authorList>
            <person name="Chhe C."/>
            <person name="Uke A."/>
            <person name="Baramee S."/>
            <person name="Ungkulpasvich U."/>
            <person name="Tachaapaikoon C."/>
            <person name="Pason P."/>
            <person name="Waeonukul R."/>
            <person name="Ratanakhanokchai K."/>
            <person name="Kosugi A."/>
        </authorList>
    </citation>
    <scope>NUCLEOTIDE SEQUENCE</scope>
    <source>
        <strain evidence="3">DA-C8</strain>
    </source>
</reference>
<dbReference type="Proteomes" id="UP000654993">
    <property type="component" value="Unassembled WGS sequence"/>
</dbReference>
<dbReference type="RefSeq" id="WP_200967105.1">
    <property type="nucleotide sequence ID" value="NZ_BMAQ01000030.1"/>
</dbReference>
<dbReference type="InterPro" id="IPR038117">
    <property type="entry name" value="BofC_C_sf"/>
</dbReference>
<organism evidence="3 4">
    <name type="scientific">Insulibacter thermoxylanivorax</name>
    <dbReference type="NCBI Taxonomy" id="2749268"/>
    <lineage>
        <taxon>Bacteria</taxon>
        <taxon>Bacillati</taxon>
        <taxon>Bacillota</taxon>
        <taxon>Bacilli</taxon>
        <taxon>Bacillales</taxon>
        <taxon>Paenibacillaceae</taxon>
        <taxon>Insulibacter</taxon>
    </lineage>
</organism>
<feature type="region of interest" description="Disordered" evidence="1">
    <location>
        <begin position="255"/>
        <end position="280"/>
    </location>
</feature>
<evidence type="ECO:0000256" key="1">
    <source>
        <dbReference type="SAM" id="MobiDB-lite"/>
    </source>
</evidence>
<sequence length="280" mass="31783">MNTRRLSGLLKELKRIFRRRRKLGLSFIFLIVAAGTAILALNTHEEEQTAQNSAERLREQAIAAWAASDSTGKARTELISYLQEHEVEQSVEVYRIYVCGEEKQSYGKLTSKQILELLEQHPNWQVDEYGSNYSTSSGNEYDAKSGNESEAASMSSSSEEVIIFYEYIEDLSERCKQSAYIGLDAMDHLTLFEGSPAEEQVIRTFFQIDIEHLKSSLPEEAIESLYNGIRIRDYAQYNSVISTFSQYAVEKSERDQTVETEGFEAEAAEAEASDNMKITQ</sequence>
<keyword evidence="4" id="KW-1185">Reference proteome</keyword>
<reference evidence="3" key="1">
    <citation type="submission" date="2020-08" db="EMBL/GenBank/DDBJ databases">
        <authorList>
            <person name="Uke A."/>
            <person name="Chhe C."/>
            <person name="Baramee S."/>
            <person name="Kosugi A."/>
        </authorList>
    </citation>
    <scope>NUCLEOTIDE SEQUENCE</scope>
    <source>
        <strain evidence="3">DA-C8</strain>
    </source>
</reference>
<comment type="caution">
    <text evidence="3">The sequence shown here is derived from an EMBL/GenBank/DDBJ whole genome shotgun (WGS) entry which is preliminary data.</text>
</comment>
<dbReference type="Pfam" id="PF08955">
    <property type="entry name" value="BofC_C"/>
    <property type="match status" value="1"/>
</dbReference>
<protein>
    <recommendedName>
        <fullName evidence="2">Bypass of forespore C C-terminal domain-containing protein</fullName>
    </recommendedName>
</protein>
<evidence type="ECO:0000259" key="2">
    <source>
        <dbReference type="Pfam" id="PF08955"/>
    </source>
</evidence>
<gene>
    <name evidence="3" type="ORF">PRECH8_21800</name>
</gene>
<dbReference type="EMBL" id="BMAQ01000030">
    <property type="protein sequence ID" value="GFR38884.1"/>
    <property type="molecule type" value="Genomic_DNA"/>
</dbReference>
<evidence type="ECO:0000313" key="3">
    <source>
        <dbReference type="EMBL" id="GFR38884.1"/>
    </source>
</evidence>
<feature type="domain" description="Bypass of forespore C C-terminal" evidence="2">
    <location>
        <begin position="169"/>
        <end position="245"/>
    </location>
</feature>
<proteinExistence type="predicted"/>
<name>A0A916VGM8_9BACL</name>
<dbReference type="Gene3D" id="3.30.70.1740">
    <property type="entry name" value="Bypass-of-forespore C, C-terminal domain"/>
    <property type="match status" value="1"/>
</dbReference>